<dbReference type="InterPro" id="IPR036129">
    <property type="entry name" value="Glycerate_kinase_sf"/>
</dbReference>
<evidence type="ECO:0000256" key="3">
    <source>
        <dbReference type="ARBA" id="ARBA00022777"/>
    </source>
</evidence>
<name>A0A8J8GGF4_9BACI</name>
<evidence type="ECO:0000256" key="4">
    <source>
        <dbReference type="PIRNR" id="PIRNR006078"/>
    </source>
</evidence>
<dbReference type="InterPro" id="IPR018197">
    <property type="entry name" value="Glycerate_kinase_RE-like"/>
</dbReference>
<dbReference type="InterPro" id="IPR004381">
    <property type="entry name" value="Glycerate_kinase"/>
</dbReference>
<protein>
    <submittedName>
        <fullName evidence="5">Glycerate kinase</fullName>
    </submittedName>
</protein>
<comment type="similarity">
    <text evidence="1 4">Belongs to the glycerate kinase type-1 family.</text>
</comment>
<comment type="caution">
    <text evidence="5">The sequence shown here is derived from an EMBL/GenBank/DDBJ whole genome shotgun (WGS) entry which is preliminary data.</text>
</comment>
<dbReference type="Proteomes" id="UP000625804">
    <property type="component" value="Unassembled WGS sequence"/>
</dbReference>
<proteinExistence type="inferred from homology"/>
<keyword evidence="2 4" id="KW-0808">Transferase</keyword>
<organism evidence="5 6">
    <name type="scientific">Calidifontibacillus erzurumensis</name>
    <dbReference type="NCBI Taxonomy" id="2741433"/>
    <lineage>
        <taxon>Bacteria</taxon>
        <taxon>Bacillati</taxon>
        <taxon>Bacillota</taxon>
        <taxon>Bacilli</taxon>
        <taxon>Bacillales</taxon>
        <taxon>Bacillaceae</taxon>
        <taxon>Calidifontibacillus/Schinkia group</taxon>
        <taxon>Calidifontibacillus</taxon>
    </lineage>
</organism>
<dbReference type="GO" id="GO:0008887">
    <property type="term" value="F:glycerate kinase activity"/>
    <property type="evidence" value="ECO:0007669"/>
    <property type="project" value="UniProtKB-UniRule"/>
</dbReference>
<dbReference type="PANTHER" id="PTHR21599:SF0">
    <property type="entry name" value="GLYCERATE KINASE"/>
    <property type="match status" value="1"/>
</dbReference>
<dbReference type="RefSeq" id="WP_173731124.1">
    <property type="nucleotide sequence ID" value="NZ_JABTTE010000010.1"/>
</dbReference>
<keyword evidence="6" id="KW-1185">Reference proteome</keyword>
<dbReference type="InterPro" id="IPR018193">
    <property type="entry name" value="Glyc_kinase_flavodox-like_fold"/>
</dbReference>
<evidence type="ECO:0000313" key="6">
    <source>
        <dbReference type="Proteomes" id="UP000625804"/>
    </source>
</evidence>
<dbReference type="SUPFAM" id="SSF110738">
    <property type="entry name" value="Glycerate kinase I"/>
    <property type="match status" value="1"/>
</dbReference>
<dbReference type="PANTHER" id="PTHR21599">
    <property type="entry name" value="GLYCERATE KINASE"/>
    <property type="match status" value="1"/>
</dbReference>
<dbReference type="EMBL" id="JABTTE010000010">
    <property type="protein sequence ID" value="NSL51918.1"/>
    <property type="molecule type" value="Genomic_DNA"/>
</dbReference>
<gene>
    <name evidence="5" type="ORF">HR057_09165</name>
</gene>
<dbReference type="AlphaFoldDB" id="A0A8J8GGF4"/>
<evidence type="ECO:0000256" key="2">
    <source>
        <dbReference type="ARBA" id="ARBA00022679"/>
    </source>
</evidence>
<keyword evidence="3 4" id="KW-0418">Kinase</keyword>
<sequence length="380" mass="39928">MKIVVAPDSFKGSISARDICLAVKKAVHQVVPDAQVVEIPLADGGEGTMENMVAASGGVKKQVEVTDPLGRRITAEYGVLGDGETAVIEMAQSSGLPLLQEHERNPLITTSFGTGELIQAALDDGYRKIIVGLGGSATNDAGLGMLKALGVRFYKKDGSPLDEGGGALLDLHTFDESTLDPRIKESTIVVACDVTNPLCGPNGASFVFGPQKGATKEMVTKLDQALNHFAEVVHKQKNVEMSNIIGGGAAGGLGAALITFLGAELKSGIEVVMEGIQFTEKAKDADLVITGEGRLDSQTLSGKVINGVCNAVKEYDIPVIALCGGLSLPANKFDELGILSAFSIVPGPCTLEEAMKQADRWIEERVVAILRLVKQFKNIS</sequence>
<dbReference type="Gene3D" id="3.90.1510.10">
    <property type="entry name" value="Glycerate kinase, domain 2"/>
    <property type="match status" value="1"/>
</dbReference>
<accession>A0A8J8GGF4</accession>
<dbReference type="PIRSF" id="PIRSF006078">
    <property type="entry name" value="GlxK"/>
    <property type="match status" value="1"/>
</dbReference>
<evidence type="ECO:0000313" key="5">
    <source>
        <dbReference type="EMBL" id="NSL51918.1"/>
    </source>
</evidence>
<dbReference type="Pfam" id="PF02595">
    <property type="entry name" value="Gly_kinase"/>
    <property type="match status" value="1"/>
</dbReference>
<dbReference type="NCBIfam" id="TIGR00045">
    <property type="entry name" value="glycerate kinase"/>
    <property type="match status" value="1"/>
</dbReference>
<dbReference type="GO" id="GO:0031388">
    <property type="term" value="P:organic acid phosphorylation"/>
    <property type="evidence" value="ECO:0007669"/>
    <property type="project" value="UniProtKB-UniRule"/>
</dbReference>
<dbReference type="Gene3D" id="3.40.50.10350">
    <property type="entry name" value="Glycerate kinase, domain 1"/>
    <property type="match status" value="1"/>
</dbReference>
<evidence type="ECO:0000256" key="1">
    <source>
        <dbReference type="ARBA" id="ARBA00006284"/>
    </source>
</evidence>
<reference evidence="5" key="1">
    <citation type="submission" date="2020-06" db="EMBL/GenBank/DDBJ databases">
        <title>A novel thermopfilic bacterium from Erzurum, Turkey.</title>
        <authorList>
            <person name="Adiguzel A."/>
            <person name="Ay H."/>
            <person name="Baltaci M.O."/>
        </authorList>
    </citation>
    <scope>NUCLEOTIDE SEQUENCE</scope>
    <source>
        <strain evidence="5">P2</strain>
    </source>
</reference>